<name>A0A1C7MQ16_GRIFR</name>
<keyword evidence="3" id="KW-1185">Reference proteome</keyword>
<sequence>MRLSPLYFVCRRKPIKHTRFLGLEKMNVYAGGHNDGELDDTLLGSQSNILVSLQTSLSKSPIASLFASYRASLGKDLKETFGDGTIRGPTRRGSPVHFISQDPQLRAQAAKSLESNPPLPASRRASSRLSVSEVKRSTDFCSLGFGGLSRLKFAPDDSLPRDRTLSEQIKEGKRPQRSICYDTLIDDISNEQTHAGVPPPHNLTSRNNSDEWFGLEYTLELSRRDVQVSEGALSIAGEHSKSRESWAAIHAGLVHPDFEDIEFLRWRKWHRYLEYQEQKHRVQRVMTFATDCDELAELYLEEWRMRKWAEVIKLEHGTSEAEHSSYVERELAIISRCRPVRHFA</sequence>
<protein>
    <submittedName>
        <fullName evidence="2">Uncharacterized protein</fullName>
    </submittedName>
</protein>
<evidence type="ECO:0000313" key="2">
    <source>
        <dbReference type="EMBL" id="OBZ77034.1"/>
    </source>
</evidence>
<accession>A0A1C7MQ16</accession>
<comment type="caution">
    <text evidence="2">The sequence shown here is derived from an EMBL/GenBank/DDBJ whole genome shotgun (WGS) entry which is preliminary data.</text>
</comment>
<reference evidence="2 3" key="1">
    <citation type="submission" date="2016-03" db="EMBL/GenBank/DDBJ databases">
        <title>Whole genome sequencing of Grifola frondosa 9006-11.</title>
        <authorList>
            <person name="Min B."/>
            <person name="Park H."/>
            <person name="Kim J.-G."/>
            <person name="Cho H."/>
            <person name="Oh Y.-L."/>
            <person name="Kong W.-S."/>
            <person name="Choi I.-G."/>
        </authorList>
    </citation>
    <scope>NUCLEOTIDE SEQUENCE [LARGE SCALE GENOMIC DNA]</scope>
    <source>
        <strain evidence="2 3">9006-11</strain>
    </source>
</reference>
<proteinExistence type="predicted"/>
<dbReference type="AlphaFoldDB" id="A0A1C7MQ16"/>
<feature type="compositionally biased region" description="Low complexity" evidence="1">
    <location>
        <begin position="121"/>
        <end position="130"/>
    </location>
</feature>
<evidence type="ECO:0000256" key="1">
    <source>
        <dbReference type="SAM" id="MobiDB-lite"/>
    </source>
</evidence>
<dbReference type="OrthoDB" id="2964597at2759"/>
<gene>
    <name evidence="2" type="ORF">A0H81_03807</name>
</gene>
<dbReference type="Proteomes" id="UP000092993">
    <property type="component" value="Unassembled WGS sequence"/>
</dbReference>
<feature type="region of interest" description="Disordered" evidence="1">
    <location>
        <begin position="107"/>
        <end position="130"/>
    </location>
</feature>
<organism evidence="2 3">
    <name type="scientific">Grifola frondosa</name>
    <name type="common">Maitake</name>
    <name type="synonym">Polyporus frondosus</name>
    <dbReference type="NCBI Taxonomy" id="5627"/>
    <lineage>
        <taxon>Eukaryota</taxon>
        <taxon>Fungi</taxon>
        <taxon>Dikarya</taxon>
        <taxon>Basidiomycota</taxon>
        <taxon>Agaricomycotina</taxon>
        <taxon>Agaricomycetes</taxon>
        <taxon>Polyporales</taxon>
        <taxon>Grifolaceae</taxon>
        <taxon>Grifola</taxon>
    </lineage>
</organism>
<evidence type="ECO:0000313" key="3">
    <source>
        <dbReference type="Proteomes" id="UP000092993"/>
    </source>
</evidence>
<dbReference type="EMBL" id="LUGG01000003">
    <property type="protein sequence ID" value="OBZ77034.1"/>
    <property type="molecule type" value="Genomic_DNA"/>
</dbReference>